<dbReference type="InterPro" id="IPR050216">
    <property type="entry name" value="LRR_domain-containing"/>
</dbReference>
<dbReference type="GO" id="GO:0005737">
    <property type="term" value="C:cytoplasm"/>
    <property type="evidence" value="ECO:0007669"/>
    <property type="project" value="TreeGrafter"/>
</dbReference>
<keyword evidence="2" id="KW-0677">Repeat</keyword>
<name>A0A367KW17_RHIST</name>
<dbReference type="EMBL" id="PJQM01000160">
    <property type="protein sequence ID" value="RCI06409.1"/>
    <property type="molecule type" value="Genomic_DNA"/>
</dbReference>
<dbReference type="PROSITE" id="PS51450">
    <property type="entry name" value="LRR"/>
    <property type="match status" value="2"/>
</dbReference>
<sequence>MSKNGHKSVVLWHMNGSMATIYQYSEEQKKRVPLETISFVSKAYLAFRKIDELRIVSAAIPFLIYLYSLRLQSNQLTSLPNEIWRLENLIELNLGHNQLTSLPKEVGLLVNLQELYVHNNQIKKIPSQLANLKQLTILDLTENLLSFLPNRVHKLKLKQLWIDNNPFDAVPTTTTKQSMSLKSICEQTIGSLCMTDDESREAVIESILMDKQRLIPDTIELVEKCDSCSLPIFHEGLDIIKLNNGVPVLFKACSQTCHNKI</sequence>
<proteinExistence type="predicted"/>
<dbReference type="PANTHER" id="PTHR48051:SF54">
    <property type="entry name" value="LEUCINE-RICH REPEAT-CONTAINING PROTEIN"/>
    <property type="match status" value="1"/>
</dbReference>
<dbReference type="Pfam" id="PF13855">
    <property type="entry name" value="LRR_8"/>
    <property type="match status" value="1"/>
</dbReference>
<evidence type="ECO:0000256" key="1">
    <source>
        <dbReference type="ARBA" id="ARBA00022614"/>
    </source>
</evidence>
<comment type="caution">
    <text evidence="3">The sequence shown here is derived from an EMBL/GenBank/DDBJ whole genome shotgun (WGS) entry which is preliminary data.</text>
</comment>
<evidence type="ECO:0000256" key="2">
    <source>
        <dbReference type="ARBA" id="ARBA00022737"/>
    </source>
</evidence>
<keyword evidence="1" id="KW-0433">Leucine-rich repeat</keyword>
<dbReference type="Gene3D" id="3.80.10.10">
    <property type="entry name" value="Ribonuclease Inhibitor"/>
    <property type="match status" value="1"/>
</dbReference>
<organism evidence="3 4">
    <name type="scientific">Rhizopus stolonifer</name>
    <name type="common">Rhizopus nigricans</name>
    <dbReference type="NCBI Taxonomy" id="4846"/>
    <lineage>
        <taxon>Eukaryota</taxon>
        <taxon>Fungi</taxon>
        <taxon>Fungi incertae sedis</taxon>
        <taxon>Mucoromycota</taxon>
        <taxon>Mucoromycotina</taxon>
        <taxon>Mucoromycetes</taxon>
        <taxon>Mucorales</taxon>
        <taxon>Mucorineae</taxon>
        <taxon>Rhizopodaceae</taxon>
        <taxon>Rhizopus</taxon>
    </lineage>
</organism>
<evidence type="ECO:0000313" key="3">
    <source>
        <dbReference type="EMBL" id="RCI06409.1"/>
    </source>
</evidence>
<accession>A0A367KW17</accession>
<dbReference type="InterPro" id="IPR032675">
    <property type="entry name" value="LRR_dom_sf"/>
</dbReference>
<keyword evidence="4" id="KW-1185">Reference proteome</keyword>
<dbReference type="Proteomes" id="UP000253551">
    <property type="component" value="Unassembled WGS sequence"/>
</dbReference>
<dbReference type="SMART" id="SM00369">
    <property type="entry name" value="LRR_TYP"/>
    <property type="match status" value="4"/>
</dbReference>
<gene>
    <name evidence="3" type="ORF">CU098_013378</name>
</gene>
<dbReference type="InterPro" id="IPR001611">
    <property type="entry name" value="Leu-rich_rpt"/>
</dbReference>
<dbReference type="SUPFAM" id="SSF52058">
    <property type="entry name" value="L domain-like"/>
    <property type="match status" value="1"/>
</dbReference>
<evidence type="ECO:0000313" key="4">
    <source>
        <dbReference type="Proteomes" id="UP000253551"/>
    </source>
</evidence>
<dbReference type="PANTHER" id="PTHR48051">
    <property type="match status" value="1"/>
</dbReference>
<protein>
    <submittedName>
        <fullName evidence="3">Uncharacterized protein</fullName>
    </submittedName>
</protein>
<dbReference type="OrthoDB" id="1394818at2759"/>
<dbReference type="AlphaFoldDB" id="A0A367KW17"/>
<dbReference type="STRING" id="4846.A0A367KW17"/>
<reference evidence="3 4" key="1">
    <citation type="journal article" date="2018" name="G3 (Bethesda)">
        <title>Phylogenetic and Phylogenomic Definition of Rhizopus Species.</title>
        <authorList>
            <person name="Gryganskyi A.P."/>
            <person name="Golan J."/>
            <person name="Dolatabadi S."/>
            <person name="Mondo S."/>
            <person name="Robb S."/>
            <person name="Idnurm A."/>
            <person name="Muszewska A."/>
            <person name="Steczkiewicz K."/>
            <person name="Masonjones S."/>
            <person name="Liao H.L."/>
            <person name="Gajdeczka M.T."/>
            <person name="Anike F."/>
            <person name="Vuek A."/>
            <person name="Anishchenko I.M."/>
            <person name="Voigt K."/>
            <person name="de Hoog G.S."/>
            <person name="Smith M.E."/>
            <person name="Heitman J."/>
            <person name="Vilgalys R."/>
            <person name="Stajich J.E."/>
        </authorList>
    </citation>
    <scope>NUCLEOTIDE SEQUENCE [LARGE SCALE GENOMIC DNA]</scope>
    <source>
        <strain evidence="3 4">LSU 92-RS-03</strain>
    </source>
</reference>
<dbReference type="InterPro" id="IPR003591">
    <property type="entry name" value="Leu-rich_rpt_typical-subtyp"/>
</dbReference>